<feature type="region of interest" description="Disordered" evidence="1">
    <location>
        <begin position="1"/>
        <end position="83"/>
    </location>
</feature>
<organism evidence="3">
    <name type="scientific">Arabidopsis lyrata subsp. lyrata</name>
    <name type="common">Lyre-leaved rock-cress</name>
    <dbReference type="NCBI Taxonomy" id="81972"/>
    <lineage>
        <taxon>Eukaryota</taxon>
        <taxon>Viridiplantae</taxon>
        <taxon>Streptophyta</taxon>
        <taxon>Embryophyta</taxon>
        <taxon>Tracheophyta</taxon>
        <taxon>Spermatophyta</taxon>
        <taxon>Magnoliopsida</taxon>
        <taxon>eudicotyledons</taxon>
        <taxon>Gunneridae</taxon>
        <taxon>Pentapetalae</taxon>
        <taxon>rosids</taxon>
        <taxon>malvids</taxon>
        <taxon>Brassicales</taxon>
        <taxon>Brassicaceae</taxon>
        <taxon>Camelineae</taxon>
        <taxon>Arabidopsis</taxon>
    </lineage>
</organism>
<protein>
    <submittedName>
        <fullName evidence="2">Predicted protein</fullName>
    </submittedName>
</protein>
<evidence type="ECO:0000313" key="3">
    <source>
        <dbReference type="Proteomes" id="UP000008694"/>
    </source>
</evidence>
<dbReference type="AlphaFoldDB" id="D7KWX0"/>
<gene>
    <name evidence="2" type="ORF">ARALYDRAFT_676408</name>
</gene>
<dbReference type="HOGENOM" id="CLU_2088127_0_0_1"/>
<sequence length="117" mass="13639">MKETRSQHLSHRYTSQPVEKESKSITSSPSVQAITRERTLFCENGEKRRRSPARRETNDAGEWKSPERSRKRSKHRSVKATIGEATPEGESHFVKVLRFLVKKLVYFLLQTRSLLQI</sequence>
<feature type="compositionally biased region" description="Basic residues" evidence="1">
    <location>
        <begin position="69"/>
        <end position="78"/>
    </location>
</feature>
<keyword evidence="3" id="KW-1185">Reference proteome</keyword>
<feature type="compositionally biased region" description="Basic and acidic residues" evidence="1">
    <location>
        <begin position="53"/>
        <end position="68"/>
    </location>
</feature>
<proteinExistence type="predicted"/>
<dbReference type="Proteomes" id="UP000008694">
    <property type="component" value="Unassembled WGS sequence"/>
</dbReference>
<evidence type="ECO:0000313" key="2">
    <source>
        <dbReference type="EMBL" id="EFH63475.1"/>
    </source>
</evidence>
<feature type="compositionally biased region" description="Polar residues" evidence="1">
    <location>
        <begin position="24"/>
        <end position="33"/>
    </location>
</feature>
<accession>D7KWX0</accession>
<evidence type="ECO:0000256" key="1">
    <source>
        <dbReference type="SAM" id="MobiDB-lite"/>
    </source>
</evidence>
<name>D7KWX0_ARALL</name>
<reference evidence="3" key="1">
    <citation type="journal article" date="2011" name="Nat. Genet.">
        <title>The Arabidopsis lyrata genome sequence and the basis of rapid genome size change.</title>
        <authorList>
            <person name="Hu T.T."/>
            <person name="Pattyn P."/>
            <person name="Bakker E.G."/>
            <person name="Cao J."/>
            <person name="Cheng J.-F."/>
            <person name="Clark R.M."/>
            <person name="Fahlgren N."/>
            <person name="Fawcett J.A."/>
            <person name="Grimwood J."/>
            <person name="Gundlach H."/>
            <person name="Haberer G."/>
            <person name="Hollister J.D."/>
            <person name="Ossowski S."/>
            <person name="Ottilar R.P."/>
            <person name="Salamov A.A."/>
            <person name="Schneeberger K."/>
            <person name="Spannagl M."/>
            <person name="Wang X."/>
            <person name="Yang L."/>
            <person name="Nasrallah M.E."/>
            <person name="Bergelson J."/>
            <person name="Carrington J.C."/>
            <person name="Gaut B.S."/>
            <person name="Schmutz J."/>
            <person name="Mayer K.F.X."/>
            <person name="Van de Peer Y."/>
            <person name="Grigoriev I.V."/>
            <person name="Nordborg M."/>
            <person name="Weigel D."/>
            <person name="Guo Y.-L."/>
        </authorList>
    </citation>
    <scope>NUCLEOTIDE SEQUENCE [LARGE SCALE GENOMIC DNA]</scope>
    <source>
        <strain evidence="3">cv. MN47</strain>
    </source>
</reference>
<feature type="compositionally biased region" description="Basic and acidic residues" evidence="1">
    <location>
        <begin position="35"/>
        <end position="46"/>
    </location>
</feature>
<dbReference type="EMBL" id="GL348714">
    <property type="protein sequence ID" value="EFH63475.1"/>
    <property type="molecule type" value="Genomic_DNA"/>
</dbReference>
<dbReference type="Gramene" id="Al_scaffold_0002_1558">
    <property type="protein sequence ID" value="Al_scaffold_0002_1558"/>
    <property type="gene ID" value="Al_scaffold_0002_1558"/>
</dbReference>